<accession>A0A1T0CL08</accession>
<dbReference type="AlphaFoldDB" id="A0A1T0CL08"/>
<protein>
    <submittedName>
        <fullName evidence="1">Uncharacterized protein</fullName>
    </submittedName>
</protein>
<name>A0A1T0CL08_9GAMM</name>
<proteinExistence type="predicted"/>
<evidence type="ECO:0000313" key="2">
    <source>
        <dbReference type="Proteomes" id="UP000189800"/>
    </source>
</evidence>
<dbReference type="Proteomes" id="UP000189800">
    <property type="component" value="Unassembled WGS sequence"/>
</dbReference>
<dbReference type="RefSeq" id="WP_078254666.1">
    <property type="nucleotide sequence ID" value="NZ_MUYU01000022.1"/>
</dbReference>
<gene>
    <name evidence="1" type="ORF">B0680_08435</name>
</gene>
<dbReference type="EMBL" id="MUYU01000022">
    <property type="protein sequence ID" value="OOS23004.1"/>
    <property type="molecule type" value="Genomic_DNA"/>
</dbReference>
<organism evidence="1 2">
    <name type="scientific">Moraxella pluranimalium</name>
    <dbReference type="NCBI Taxonomy" id="470453"/>
    <lineage>
        <taxon>Bacteria</taxon>
        <taxon>Pseudomonadati</taxon>
        <taxon>Pseudomonadota</taxon>
        <taxon>Gammaproteobacteria</taxon>
        <taxon>Moraxellales</taxon>
        <taxon>Moraxellaceae</taxon>
        <taxon>Moraxella</taxon>
    </lineage>
</organism>
<sequence length="104" mass="12173">MKAFIVDSVKHSIYKPFAQLDYAMHYAKHFDDAIIYERDFSVHEVQAWGIDAPFIIQCDKPPIYRTFANKSDAIIFAEHLAKDYPQAQIERVTVRSFTDEWGDE</sequence>
<evidence type="ECO:0000313" key="1">
    <source>
        <dbReference type="EMBL" id="OOS23004.1"/>
    </source>
</evidence>
<reference evidence="1 2" key="1">
    <citation type="submission" date="2017-02" db="EMBL/GenBank/DDBJ databases">
        <title>Draft genome sequence of Moraxella pluranimalium CCUG 54913T type strain.</title>
        <authorList>
            <person name="Salva-Serra F."/>
            <person name="Engstrom-Jakobsson H."/>
            <person name="Thorell K."/>
            <person name="Jaen-Luchoro D."/>
            <person name="Gonzales-Siles L."/>
            <person name="Karlsson R."/>
            <person name="Yazdan S."/>
            <person name="Boulund F."/>
            <person name="Johnning A."/>
            <person name="Engstrand L."/>
            <person name="Kristiansson E."/>
            <person name="Moore E."/>
        </authorList>
    </citation>
    <scope>NUCLEOTIDE SEQUENCE [LARGE SCALE GENOMIC DNA]</scope>
    <source>
        <strain evidence="1 2">CCUG 54913</strain>
    </source>
</reference>
<comment type="caution">
    <text evidence="1">The sequence shown here is derived from an EMBL/GenBank/DDBJ whole genome shotgun (WGS) entry which is preliminary data.</text>
</comment>
<keyword evidence="2" id="KW-1185">Reference proteome</keyword>